<evidence type="ECO:0000313" key="1">
    <source>
        <dbReference type="EMBL" id="MDZ8162343.1"/>
    </source>
</evidence>
<protein>
    <recommendedName>
        <fullName evidence="3">DUF222 domain-containing protein</fullName>
    </recommendedName>
</protein>
<organism evidence="1 2">
    <name type="scientific">Microbacterium aquimaris</name>
    <dbReference type="NCBI Taxonomy" id="459816"/>
    <lineage>
        <taxon>Bacteria</taxon>
        <taxon>Bacillati</taxon>
        <taxon>Actinomycetota</taxon>
        <taxon>Actinomycetes</taxon>
        <taxon>Micrococcales</taxon>
        <taxon>Microbacteriaceae</taxon>
        <taxon>Microbacterium</taxon>
    </lineage>
</organism>
<evidence type="ECO:0000313" key="2">
    <source>
        <dbReference type="Proteomes" id="UP001291912"/>
    </source>
</evidence>
<keyword evidence="2" id="KW-1185">Reference proteome</keyword>
<dbReference type="Proteomes" id="UP001291912">
    <property type="component" value="Unassembled WGS sequence"/>
</dbReference>
<dbReference type="EMBL" id="JAWJYN010000002">
    <property type="protein sequence ID" value="MDZ8162343.1"/>
    <property type="molecule type" value="Genomic_DNA"/>
</dbReference>
<accession>A0ABU5N8G1</accession>
<reference evidence="1 2" key="1">
    <citation type="submission" date="2023-10" db="EMBL/GenBank/DDBJ databases">
        <title>Microbacterium xanthum sp. nov., isolated from seaweed.</title>
        <authorList>
            <person name="Lee S.D."/>
        </authorList>
    </citation>
    <scope>NUCLEOTIDE SEQUENCE [LARGE SCALE GENOMIC DNA]</scope>
    <source>
        <strain evidence="1 2">KCTC 19124</strain>
    </source>
</reference>
<comment type="caution">
    <text evidence="1">The sequence shown here is derived from an EMBL/GenBank/DDBJ whole genome shotgun (WGS) entry which is preliminary data.</text>
</comment>
<name>A0ABU5N8G1_9MICO</name>
<evidence type="ECO:0008006" key="3">
    <source>
        <dbReference type="Google" id="ProtNLM"/>
    </source>
</evidence>
<gene>
    <name evidence="1" type="ORF">R2Q92_10920</name>
</gene>
<dbReference type="RefSeq" id="WP_194424806.1">
    <property type="nucleotide sequence ID" value="NZ_BAAAPT010000002.1"/>
</dbReference>
<sequence length="261" mass="28792">MSTNTTTLTSLRTILRKLDITLPKPIRDAYADTDRLNTAARDIEPVTSKQIAHAWGTAILEDRDPHTDPAVQRLITINALGDSIAQKMADTAEDHIIDALRANTRPILEALRNLATTAGKTLEDANTVLRGLPLEDRETIAAHGSKHLAAWEQATAANSTLKNVDRAWSWLQTLTRFAPASEWIVRLADVDLDTFEKHRRRCNPWDLIVAGHSIDLAIDTDTIQARNSRRAEEHADRIAAGDAARRKLMNPSAGISLIPAV</sequence>
<proteinExistence type="predicted"/>